<dbReference type="InterPro" id="IPR001810">
    <property type="entry name" value="F-box_dom"/>
</dbReference>
<dbReference type="AlphaFoldDB" id="A0A8X7SHA6"/>
<evidence type="ECO:0000259" key="1">
    <source>
        <dbReference type="PROSITE" id="PS50181"/>
    </source>
</evidence>
<gene>
    <name evidence="2" type="ORF">Bca52824_025775</name>
</gene>
<dbReference type="SMART" id="SM00256">
    <property type="entry name" value="FBOX"/>
    <property type="match status" value="1"/>
</dbReference>
<sequence>MISDLPRDVTEEVLSRLEVTSLGGVRSTCKKWNSLTKDDDFIKKHLGKNQGRKVVMLLDFKVYLMSVDLLTPPSIERIGKLVSLNHKDPAPAPADGVEISNIFHCDGLLLCITKGSQLVVWNPYSGKTRWIEPRDSYNRFYRYALGYSEKTNCSLSRSYKVLRFVDLYDPSLKRHVREFELYSFNSNSWKVIDVNPDWRIGFYQRGVSLKGNTYWFAEEKLVGVAPGTEISDLRDFLLCFDFTKERFGRHLPLPFHSFGDHSLPPYTVKIWISSKIEPNAVSWNNLFLTVDMNPLTGFLFLDNGGSFFVDEEEEVAVVLDKARSKFCFTHNIACIIGKNGYFKQLDLGGGPNHIPLVSSYVPTSVDIM</sequence>
<dbReference type="CDD" id="cd22157">
    <property type="entry name" value="F-box_AtFBW1-like"/>
    <property type="match status" value="1"/>
</dbReference>
<proteinExistence type="predicted"/>
<evidence type="ECO:0000313" key="2">
    <source>
        <dbReference type="EMBL" id="KAG2306027.1"/>
    </source>
</evidence>
<protein>
    <recommendedName>
        <fullName evidence="1">F-box domain-containing protein</fullName>
    </recommendedName>
</protein>
<feature type="domain" description="F-box" evidence="1">
    <location>
        <begin position="1"/>
        <end position="45"/>
    </location>
</feature>
<comment type="caution">
    <text evidence="2">The sequence shown here is derived from an EMBL/GenBank/DDBJ whole genome shotgun (WGS) entry which is preliminary data.</text>
</comment>
<dbReference type="InterPro" id="IPR036047">
    <property type="entry name" value="F-box-like_dom_sf"/>
</dbReference>
<dbReference type="PROSITE" id="PS50181">
    <property type="entry name" value="FBOX"/>
    <property type="match status" value="1"/>
</dbReference>
<dbReference type="EMBL" id="JAAMPC010000006">
    <property type="protein sequence ID" value="KAG2306027.1"/>
    <property type="molecule type" value="Genomic_DNA"/>
</dbReference>
<dbReference type="Gene3D" id="1.20.1280.50">
    <property type="match status" value="1"/>
</dbReference>
<keyword evidence="3" id="KW-1185">Reference proteome</keyword>
<dbReference type="Pfam" id="PF00646">
    <property type="entry name" value="F-box"/>
    <property type="match status" value="1"/>
</dbReference>
<dbReference type="OrthoDB" id="1021741at2759"/>
<evidence type="ECO:0000313" key="3">
    <source>
        <dbReference type="Proteomes" id="UP000886595"/>
    </source>
</evidence>
<dbReference type="Proteomes" id="UP000886595">
    <property type="component" value="Unassembled WGS sequence"/>
</dbReference>
<dbReference type="InterPro" id="IPR017451">
    <property type="entry name" value="F-box-assoc_interact_dom"/>
</dbReference>
<dbReference type="InterPro" id="IPR050796">
    <property type="entry name" value="SCF_F-box_component"/>
</dbReference>
<reference evidence="2 3" key="1">
    <citation type="submission" date="2020-02" db="EMBL/GenBank/DDBJ databases">
        <authorList>
            <person name="Ma Q."/>
            <person name="Huang Y."/>
            <person name="Song X."/>
            <person name="Pei D."/>
        </authorList>
    </citation>
    <scope>NUCLEOTIDE SEQUENCE [LARGE SCALE GENOMIC DNA]</scope>
    <source>
        <strain evidence="2">Sxm20200214</strain>
        <tissue evidence="2">Leaf</tissue>
    </source>
</reference>
<dbReference type="NCBIfam" id="TIGR01640">
    <property type="entry name" value="F_box_assoc_1"/>
    <property type="match status" value="1"/>
</dbReference>
<name>A0A8X7SHA6_BRACI</name>
<dbReference type="Pfam" id="PF07734">
    <property type="entry name" value="FBA_1"/>
    <property type="match status" value="1"/>
</dbReference>
<dbReference type="PANTHER" id="PTHR31672:SF13">
    <property type="entry name" value="F-BOX PROTEIN CPR30-LIKE"/>
    <property type="match status" value="1"/>
</dbReference>
<organism evidence="2 3">
    <name type="scientific">Brassica carinata</name>
    <name type="common">Ethiopian mustard</name>
    <name type="synonym">Abyssinian cabbage</name>
    <dbReference type="NCBI Taxonomy" id="52824"/>
    <lineage>
        <taxon>Eukaryota</taxon>
        <taxon>Viridiplantae</taxon>
        <taxon>Streptophyta</taxon>
        <taxon>Embryophyta</taxon>
        <taxon>Tracheophyta</taxon>
        <taxon>Spermatophyta</taxon>
        <taxon>Magnoliopsida</taxon>
        <taxon>eudicotyledons</taxon>
        <taxon>Gunneridae</taxon>
        <taxon>Pentapetalae</taxon>
        <taxon>rosids</taxon>
        <taxon>malvids</taxon>
        <taxon>Brassicales</taxon>
        <taxon>Brassicaceae</taxon>
        <taxon>Brassiceae</taxon>
        <taxon>Brassica</taxon>
    </lineage>
</organism>
<dbReference type="PANTHER" id="PTHR31672">
    <property type="entry name" value="BNACNNG10540D PROTEIN"/>
    <property type="match status" value="1"/>
</dbReference>
<dbReference type="InterPro" id="IPR006527">
    <property type="entry name" value="F-box-assoc_dom_typ1"/>
</dbReference>
<dbReference type="SUPFAM" id="SSF81383">
    <property type="entry name" value="F-box domain"/>
    <property type="match status" value="1"/>
</dbReference>
<accession>A0A8X7SHA6</accession>